<gene>
    <name evidence="8" type="ORF">sS8_3067</name>
</gene>
<keyword evidence="4 6" id="KW-0501">Molybdenum cofactor biosynthesis</keyword>
<dbReference type="Gene3D" id="3.90.105.10">
    <property type="entry name" value="Molybdopterin biosynthesis moea protein, domain 2"/>
    <property type="match status" value="1"/>
</dbReference>
<feature type="domain" description="MoaB/Mog" evidence="7">
    <location>
        <begin position="204"/>
        <end position="342"/>
    </location>
</feature>
<dbReference type="Pfam" id="PF00994">
    <property type="entry name" value="MoCF_biosynth"/>
    <property type="match status" value="1"/>
</dbReference>
<evidence type="ECO:0000256" key="6">
    <source>
        <dbReference type="RuleBase" id="RU365090"/>
    </source>
</evidence>
<proteinExistence type="inferred from homology"/>
<dbReference type="Gene3D" id="2.170.190.11">
    <property type="entry name" value="Molybdopterin biosynthesis moea protein, domain 3"/>
    <property type="match status" value="1"/>
</dbReference>
<dbReference type="EMBL" id="AP017928">
    <property type="protein sequence ID" value="BBA35010.1"/>
    <property type="molecule type" value="Genomic_DNA"/>
</dbReference>
<dbReference type="InterPro" id="IPR005110">
    <property type="entry name" value="MoeA_linker/N"/>
</dbReference>
<dbReference type="PANTHER" id="PTHR10192">
    <property type="entry name" value="MOLYBDOPTERIN BIOSYNTHESIS PROTEIN"/>
    <property type="match status" value="1"/>
</dbReference>
<dbReference type="SUPFAM" id="SSF63867">
    <property type="entry name" value="MoeA C-terminal domain-like"/>
    <property type="match status" value="1"/>
</dbReference>
<dbReference type="InterPro" id="IPR001453">
    <property type="entry name" value="MoaB/Mog_dom"/>
</dbReference>
<keyword evidence="6" id="KW-0460">Magnesium</keyword>
<keyword evidence="6" id="KW-0500">Molybdenum</keyword>
<reference evidence="8 9" key="1">
    <citation type="submission" date="2016-12" db="EMBL/GenBank/DDBJ databases">
        <title>Genome sequencing of Methylocaldum marinum.</title>
        <authorList>
            <person name="Takeuchi M."/>
            <person name="Kamagata Y."/>
            <person name="Hiraoka S."/>
            <person name="Oshima K."/>
            <person name="Hattori M."/>
            <person name="Iwasaki W."/>
        </authorList>
    </citation>
    <scope>NUCLEOTIDE SEQUENCE [LARGE SCALE GENOMIC DNA]</scope>
    <source>
        <strain evidence="8 9">S8</strain>
    </source>
</reference>
<keyword evidence="6" id="KW-0479">Metal-binding</keyword>
<dbReference type="InterPro" id="IPR036688">
    <property type="entry name" value="MoeA_C_domain_IV_sf"/>
</dbReference>
<dbReference type="Proteomes" id="UP000266313">
    <property type="component" value="Chromosome"/>
</dbReference>
<accession>A0A250KTN2</accession>
<dbReference type="GO" id="GO:0005737">
    <property type="term" value="C:cytoplasm"/>
    <property type="evidence" value="ECO:0007669"/>
    <property type="project" value="TreeGrafter"/>
</dbReference>
<comment type="cofactor">
    <cofactor evidence="6">
        <name>Mg(2+)</name>
        <dbReference type="ChEBI" id="CHEBI:18420"/>
    </cofactor>
</comment>
<evidence type="ECO:0000256" key="2">
    <source>
        <dbReference type="ARBA" id="ARBA00005046"/>
    </source>
</evidence>
<dbReference type="SUPFAM" id="SSF63882">
    <property type="entry name" value="MoeA N-terminal region -like"/>
    <property type="match status" value="1"/>
</dbReference>
<keyword evidence="9" id="KW-1185">Reference proteome</keyword>
<evidence type="ECO:0000313" key="8">
    <source>
        <dbReference type="EMBL" id="BBA35010.1"/>
    </source>
</evidence>
<dbReference type="InterPro" id="IPR024370">
    <property type="entry name" value="PBP_domain"/>
</dbReference>
<dbReference type="InterPro" id="IPR038987">
    <property type="entry name" value="MoeA-like"/>
</dbReference>
<dbReference type="GO" id="GO:0046872">
    <property type="term" value="F:metal ion binding"/>
    <property type="evidence" value="ECO:0007669"/>
    <property type="project" value="UniProtKB-UniRule"/>
</dbReference>
<comment type="similarity">
    <text evidence="3 6">Belongs to the MoeA family.</text>
</comment>
<dbReference type="UniPathway" id="UPA00344"/>
<dbReference type="NCBIfam" id="NF045515">
    <property type="entry name" value="Glp_gephyrin"/>
    <property type="match status" value="1"/>
</dbReference>
<evidence type="ECO:0000256" key="3">
    <source>
        <dbReference type="ARBA" id="ARBA00010763"/>
    </source>
</evidence>
<evidence type="ECO:0000256" key="4">
    <source>
        <dbReference type="ARBA" id="ARBA00023150"/>
    </source>
</evidence>
<evidence type="ECO:0000313" key="9">
    <source>
        <dbReference type="Proteomes" id="UP000266313"/>
    </source>
</evidence>
<dbReference type="KEGG" id="mmai:sS8_3067"/>
<evidence type="ECO:0000256" key="1">
    <source>
        <dbReference type="ARBA" id="ARBA00002901"/>
    </source>
</evidence>
<keyword evidence="6" id="KW-0808">Transferase</keyword>
<evidence type="ECO:0000259" key="7">
    <source>
        <dbReference type="SMART" id="SM00852"/>
    </source>
</evidence>
<dbReference type="AlphaFoldDB" id="A0A250KTN2"/>
<comment type="pathway">
    <text evidence="2 6">Cofactor biosynthesis; molybdopterin biosynthesis.</text>
</comment>
<dbReference type="InterPro" id="IPR008284">
    <property type="entry name" value="MoCF_biosynth_CS"/>
</dbReference>
<dbReference type="EC" id="2.10.1.1" evidence="6"/>
<dbReference type="SUPFAM" id="SSF53850">
    <property type="entry name" value="Periplasmic binding protein-like II"/>
    <property type="match status" value="1"/>
</dbReference>
<name>A0A250KTN2_9GAMM</name>
<dbReference type="CDD" id="cd00887">
    <property type="entry name" value="MoeA"/>
    <property type="match status" value="1"/>
</dbReference>
<comment type="function">
    <text evidence="1 6">Catalyzes the insertion of molybdate into adenylated molybdopterin with the concomitant release of AMP.</text>
</comment>
<evidence type="ECO:0000256" key="5">
    <source>
        <dbReference type="ARBA" id="ARBA00047317"/>
    </source>
</evidence>
<sequence length="648" mass="68235">MSNNDDLRRAARQEQFLDVIDRTEAAARFHAHLRLEPSGCETVPLGDALGRVLARTVKAPVDAPGFDRASVDGFAVQSGDTYGASDETPAVLSLNPEVLAPGVEPGLAVAAGSATAIATGGMLPRGADAVVMIEHTDLLEDRQPLRVEIRKPALPGQFIAFAGTDIAKGETVMRAGQWLTSRELGVLAAIGLDRVEVYRRPRVAVISTGNEIVPPGEPLRPGKVYDSNGTILAAAVRELGGEPVGLGVVPDDETALAGALEQALACDMVLLSGGTSKGAGDLSYRAVSALQNPGVVAHGVALKPGKPICLAVTDGKPVVVLPGFPTSAIFNFHEFVAPVLRRMAGLSSARTRTVDATLPVRVASERGRTEYLLVSLMPTDEGLAAYPMGKGSGAVTAFNFADGFIAIDQRTEQVPAGSAVSVQLLGQALEPAELVFMGSQCAGLDYLLTLLQQQALSVKALYVGSMGGAAAVKRGECDIAGVHLMDPATGEYNRHLLTPELELVPGYRRMQGIVFRKNDARFEGKTLEAALATARADAGCLMINRNSGSGTRILIDRLLGGEKPPGYAVQPKSHNAVAAAVAQGRADWGVAIETVAAQYGLGFIPVQDGHYDFLVPKSRLERPGVRRFRELLADERVRQALGDMGFHT</sequence>
<comment type="catalytic activity">
    <reaction evidence="5">
        <text>adenylyl-molybdopterin + molybdate = Mo-molybdopterin + AMP + H(+)</text>
        <dbReference type="Rhea" id="RHEA:35047"/>
        <dbReference type="ChEBI" id="CHEBI:15378"/>
        <dbReference type="ChEBI" id="CHEBI:36264"/>
        <dbReference type="ChEBI" id="CHEBI:62727"/>
        <dbReference type="ChEBI" id="CHEBI:71302"/>
        <dbReference type="ChEBI" id="CHEBI:456215"/>
        <dbReference type="EC" id="2.10.1.1"/>
    </reaction>
</comment>
<dbReference type="NCBIfam" id="TIGR00177">
    <property type="entry name" value="molyb_syn"/>
    <property type="match status" value="1"/>
</dbReference>
<dbReference type="InterPro" id="IPR036425">
    <property type="entry name" value="MoaB/Mog-like_dom_sf"/>
</dbReference>
<protein>
    <recommendedName>
        <fullName evidence="6">Molybdopterin molybdenumtransferase</fullName>
        <ecNumber evidence="6">2.10.1.1</ecNumber>
    </recommendedName>
</protein>
<dbReference type="Gene3D" id="2.40.340.10">
    <property type="entry name" value="MoeA, C-terminal, domain IV"/>
    <property type="match status" value="1"/>
</dbReference>
<dbReference type="RefSeq" id="WP_119630291.1">
    <property type="nucleotide sequence ID" value="NZ_AP017928.1"/>
</dbReference>
<dbReference type="Pfam" id="PF03454">
    <property type="entry name" value="MoeA_C"/>
    <property type="match status" value="1"/>
</dbReference>
<dbReference type="GO" id="GO:0061599">
    <property type="term" value="F:molybdopterin molybdotransferase activity"/>
    <property type="evidence" value="ECO:0007669"/>
    <property type="project" value="UniProtKB-UniRule"/>
</dbReference>
<dbReference type="SUPFAM" id="SSF53218">
    <property type="entry name" value="Molybdenum cofactor biosynthesis proteins"/>
    <property type="match status" value="1"/>
</dbReference>
<dbReference type="PROSITE" id="PS01079">
    <property type="entry name" value="MOCF_BIOSYNTHESIS_2"/>
    <property type="match status" value="1"/>
</dbReference>
<dbReference type="GO" id="GO:0006777">
    <property type="term" value="P:Mo-molybdopterin cofactor biosynthetic process"/>
    <property type="evidence" value="ECO:0007669"/>
    <property type="project" value="UniProtKB-UniRule"/>
</dbReference>
<organism evidence="8 9">
    <name type="scientific">Methylocaldum marinum</name>
    <dbReference type="NCBI Taxonomy" id="1432792"/>
    <lineage>
        <taxon>Bacteria</taxon>
        <taxon>Pseudomonadati</taxon>
        <taxon>Pseudomonadota</taxon>
        <taxon>Gammaproteobacteria</taxon>
        <taxon>Methylococcales</taxon>
        <taxon>Methylococcaceae</taxon>
        <taxon>Methylocaldum</taxon>
    </lineage>
</organism>
<dbReference type="InterPro" id="IPR036135">
    <property type="entry name" value="MoeA_linker/N_sf"/>
</dbReference>
<dbReference type="OrthoDB" id="9804758at2"/>
<dbReference type="Gene3D" id="3.40.980.10">
    <property type="entry name" value="MoaB/Mog-like domain"/>
    <property type="match status" value="1"/>
</dbReference>
<dbReference type="NCBIfam" id="NF011068">
    <property type="entry name" value="PRK14498.1"/>
    <property type="match status" value="1"/>
</dbReference>
<dbReference type="PANTHER" id="PTHR10192:SF5">
    <property type="entry name" value="GEPHYRIN"/>
    <property type="match status" value="1"/>
</dbReference>
<dbReference type="InterPro" id="IPR005111">
    <property type="entry name" value="MoeA_C_domain_IV"/>
</dbReference>
<dbReference type="Pfam" id="PF03453">
    <property type="entry name" value="MoeA_N"/>
    <property type="match status" value="1"/>
</dbReference>
<dbReference type="Pfam" id="PF12727">
    <property type="entry name" value="PBP_like"/>
    <property type="match status" value="1"/>
</dbReference>
<dbReference type="SMART" id="SM00852">
    <property type="entry name" value="MoCF_biosynth"/>
    <property type="match status" value="1"/>
</dbReference>